<dbReference type="EMBL" id="WMIF01000021">
    <property type="protein sequence ID" value="MTH35764.1"/>
    <property type="molecule type" value="Genomic_DNA"/>
</dbReference>
<dbReference type="Proteomes" id="UP000442533">
    <property type="component" value="Unassembled WGS sequence"/>
</dbReference>
<accession>A0A844H7P9</accession>
<gene>
    <name evidence="1" type="ORF">GL279_14250</name>
</gene>
<proteinExistence type="predicted"/>
<dbReference type="RefSeq" id="WP_155065305.1">
    <property type="nucleotide sequence ID" value="NZ_WMIF01000021.1"/>
</dbReference>
<evidence type="ECO:0000313" key="1">
    <source>
        <dbReference type="EMBL" id="MTH35764.1"/>
    </source>
</evidence>
<sequence>MKLTGEGAAVEAMRAAATEHSIEIPALVARITEAALVDDYQFLATIAYLAADAFAELNGR</sequence>
<evidence type="ECO:0000313" key="2">
    <source>
        <dbReference type="Proteomes" id="UP000442533"/>
    </source>
</evidence>
<comment type="caution">
    <text evidence="1">The sequence shown here is derived from an EMBL/GenBank/DDBJ whole genome shotgun (WGS) entry which is preliminary data.</text>
</comment>
<organism evidence="1 2">
    <name type="scientific">Paracoccus limosus</name>
    <dbReference type="NCBI Taxonomy" id="913252"/>
    <lineage>
        <taxon>Bacteria</taxon>
        <taxon>Pseudomonadati</taxon>
        <taxon>Pseudomonadota</taxon>
        <taxon>Alphaproteobacteria</taxon>
        <taxon>Rhodobacterales</taxon>
        <taxon>Paracoccaceae</taxon>
        <taxon>Paracoccus</taxon>
    </lineage>
</organism>
<dbReference type="AlphaFoldDB" id="A0A844H7P9"/>
<reference evidence="1 2" key="1">
    <citation type="submission" date="2019-11" db="EMBL/GenBank/DDBJ databases">
        <authorList>
            <person name="Dong K."/>
        </authorList>
    </citation>
    <scope>NUCLEOTIDE SEQUENCE [LARGE SCALE GENOMIC DNA]</scope>
    <source>
        <strain evidence="1 2">JCM 17370</strain>
    </source>
</reference>
<keyword evidence="2" id="KW-1185">Reference proteome</keyword>
<protein>
    <submittedName>
        <fullName evidence="1">Uncharacterized protein</fullName>
    </submittedName>
</protein>
<name>A0A844H7P9_9RHOB</name>